<evidence type="ECO:0000256" key="3">
    <source>
        <dbReference type="ARBA" id="ARBA00022692"/>
    </source>
</evidence>
<evidence type="ECO:0000256" key="5">
    <source>
        <dbReference type="ARBA" id="ARBA00023136"/>
    </source>
</evidence>
<keyword evidence="5 6" id="KW-0472">Membrane</keyword>
<comment type="similarity">
    <text evidence="2 6">Belongs to the 4-toluene sulfonate uptake permease (TSUP) (TC 2.A.102) family.</text>
</comment>
<gene>
    <name evidence="7" type="ORF">IAD31_09895</name>
</gene>
<evidence type="ECO:0000256" key="2">
    <source>
        <dbReference type="ARBA" id="ARBA00009142"/>
    </source>
</evidence>
<protein>
    <recommendedName>
        <fullName evidence="6">Probable membrane transporter protein</fullName>
    </recommendedName>
</protein>
<dbReference type="Pfam" id="PF01925">
    <property type="entry name" value="TauE"/>
    <property type="match status" value="1"/>
</dbReference>
<dbReference type="PANTHER" id="PTHR43701:SF2">
    <property type="entry name" value="MEMBRANE TRANSPORTER PROTEIN YJNA-RELATED"/>
    <property type="match status" value="1"/>
</dbReference>
<reference evidence="7" key="2">
    <citation type="journal article" date="2021" name="PeerJ">
        <title>Extensive microbial diversity within the chicken gut microbiome revealed by metagenomics and culture.</title>
        <authorList>
            <person name="Gilroy R."/>
            <person name="Ravi A."/>
            <person name="Getino M."/>
            <person name="Pursley I."/>
            <person name="Horton D.L."/>
            <person name="Alikhan N.F."/>
            <person name="Baker D."/>
            <person name="Gharbi K."/>
            <person name="Hall N."/>
            <person name="Watson M."/>
            <person name="Adriaenssens E.M."/>
            <person name="Foster-Nyarko E."/>
            <person name="Jarju S."/>
            <person name="Secka A."/>
            <person name="Antonio M."/>
            <person name="Oren A."/>
            <person name="Chaudhuri R.R."/>
            <person name="La Ragione R."/>
            <person name="Hildebrand F."/>
            <person name="Pallen M.J."/>
        </authorList>
    </citation>
    <scope>NUCLEOTIDE SEQUENCE</scope>
    <source>
        <strain evidence="7">ChiGjej2B2-12916</strain>
    </source>
</reference>
<keyword evidence="6" id="KW-1003">Cell membrane</keyword>
<evidence type="ECO:0000256" key="6">
    <source>
        <dbReference type="RuleBase" id="RU363041"/>
    </source>
</evidence>
<dbReference type="GO" id="GO:0005886">
    <property type="term" value="C:plasma membrane"/>
    <property type="evidence" value="ECO:0007669"/>
    <property type="project" value="UniProtKB-SubCell"/>
</dbReference>
<feature type="transmembrane region" description="Helical" evidence="6">
    <location>
        <begin position="70"/>
        <end position="90"/>
    </location>
</feature>
<evidence type="ECO:0000313" key="7">
    <source>
        <dbReference type="EMBL" id="HIQ61882.1"/>
    </source>
</evidence>
<accession>A0A9D1CHS0</accession>
<comment type="caution">
    <text evidence="7">The sequence shown here is derived from an EMBL/GenBank/DDBJ whole genome shotgun (WGS) entry which is preliminary data.</text>
</comment>
<feature type="transmembrane region" description="Helical" evidence="6">
    <location>
        <begin position="40"/>
        <end position="58"/>
    </location>
</feature>
<name>A0A9D1CHS0_9FIRM</name>
<sequence>MNLLGFLVGAATGVLSGCGVGGGTLLVLYLTAVAGLEQYQAGGVNLMYFLACATPALVSHARKGRVEWQGVVWCLVLGIPAAIAAGAVAGQLDVGLLRRLFGLLMLYVGIKEVFARKPNEKT</sequence>
<reference evidence="7" key="1">
    <citation type="submission" date="2020-10" db="EMBL/GenBank/DDBJ databases">
        <authorList>
            <person name="Gilroy R."/>
        </authorList>
    </citation>
    <scope>NUCLEOTIDE SEQUENCE</scope>
    <source>
        <strain evidence="7">ChiGjej2B2-12916</strain>
    </source>
</reference>
<keyword evidence="4 6" id="KW-1133">Transmembrane helix</keyword>
<dbReference type="PANTHER" id="PTHR43701">
    <property type="entry name" value="MEMBRANE TRANSPORTER PROTEIN MJ0441-RELATED"/>
    <property type="match status" value="1"/>
</dbReference>
<dbReference type="InterPro" id="IPR051598">
    <property type="entry name" value="TSUP/Inactive_protease-like"/>
</dbReference>
<dbReference type="InterPro" id="IPR002781">
    <property type="entry name" value="TM_pro_TauE-like"/>
</dbReference>
<dbReference type="EMBL" id="DVFO01000106">
    <property type="protein sequence ID" value="HIQ61882.1"/>
    <property type="molecule type" value="Genomic_DNA"/>
</dbReference>
<dbReference type="AlphaFoldDB" id="A0A9D1CHS0"/>
<keyword evidence="3 6" id="KW-0812">Transmembrane</keyword>
<proteinExistence type="inferred from homology"/>
<comment type="subcellular location">
    <subcellularLocation>
        <location evidence="6">Cell membrane</location>
        <topology evidence="6">Multi-pass membrane protein</topology>
    </subcellularLocation>
    <subcellularLocation>
        <location evidence="1">Membrane</location>
        <topology evidence="1">Multi-pass membrane protein</topology>
    </subcellularLocation>
</comment>
<dbReference type="Proteomes" id="UP000886879">
    <property type="component" value="Unassembled WGS sequence"/>
</dbReference>
<evidence type="ECO:0000256" key="1">
    <source>
        <dbReference type="ARBA" id="ARBA00004141"/>
    </source>
</evidence>
<organism evidence="7 8">
    <name type="scientific">Candidatus Enterenecus faecium</name>
    <dbReference type="NCBI Taxonomy" id="2840780"/>
    <lineage>
        <taxon>Bacteria</taxon>
        <taxon>Bacillati</taxon>
        <taxon>Bacillota</taxon>
        <taxon>Clostridia</taxon>
        <taxon>Eubacteriales</taxon>
        <taxon>Candidatus Enterenecus</taxon>
    </lineage>
</organism>
<evidence type="ECO:0000256" key="4">
    <source>
        <dbReference type="ARBA" id="ARBA00022989"/>
    </source>
</evidence>
<evidence type="ECO:0000313" key="8">
    <source>
        <dbReference type="Proteomes" id="UP000886879"/>
    </source>
</evidence>